<feature type="domain" description="AB hydrolase-1" evidence="2">
    <location>
        <begin position="77"/>
        <end position="315"/>
    </location>
</feature>
<dbReference type="eggNOG" id="COG0596">
    <property type="taxonomic scope" value="Bacteria"/>
</dbReference>
<dbReference type="KEGG" id="sfc:Spiaf_0844"/>
<keyword evidence="1" id="KW-0472">Membrane</keyword>
<dbReference type="Gene3D" id="3.40.50.1820">
    <property type="entry name" value="alpha/beta hydrolase"/>
    <property type="match status" value="1"/>
</dbReference>
<dbReference type="RefSeq" id="WP_014454933.1">
    <property type="nucleotide sequence ID" value="NC_017098.1"/>
</dbReference>
<protein>
    <recommendedName>
        <fullName evidence="2">AB hydrolase-1 domain-containing protein</fullName>
    </recommendedName>
</protein>
<sequence>MKKPVKWFLIGLPVLVVLGIGGIILSSYASHRSLVAQEKGEYPAPGTLVQINGGELHVYAAGEAPADTTTATEAATLVFLSGLGTVAPVYDFQPLYRRLTDDYRIAVVERAGYGYSEVTDSPRDLETVLHETRSALQQAGEAPPYVLLPHSLAGLEALYWAAEYPHEIDSIIGLDPLIPEYHEYETRPPGFPAPIIFLARTGLMRNQPDVFQENFAAAPLLSPADAAAAEAIFHRRLFSRPMQAEADMIPANVGTLLEQPEPTAGVPFHAFISSRNENEHWAQLIAERSQRSGGQHFLLDADHYIHLDALDKVAEEILALLDG</sequence>
<organism evidence="3 4">
    <name type="scientific">Spirochaeta africana (strain ATCC 700263 / DSM 8902 / Z-7692)</name>
    <dbReference type="NCBI Taxonomy" id="889378"/>
    <lineage>
        <taxon>Bacteria</taxon>
        <taxon>Pseudomonadati</taxon>
        <taxon>Spirochaetota</taxon>
        <taxon>Spirochaetia</taxon>
        <taxon>Spirochaetales</taxon>
        <taxon>Spirochaetaceae</taxon>
        <taxon>Spirochaeta</taxon>
    </lineage>
</organism>
<dbReference type="Proteomes" id="UP000007383">
    <property type="component" value="Chromosome"/>
</dbReference>
<dbReference type="InterPro" id="IPR000073">
    <property type="entry name" value="AB_hydrolase_1"/>
</dbReference>
<proteinExistence type="predicted"/>
<dbReference type="PATRIC" id="fig|889378.3.peg.846"/>
<keyword evidence="1" id="KW-0812">Transmembrane</keyword>
<dbReference type="HOGENOM" id="CLU_020336_9_2_12"/>
<dbReference type="AlphaFoldDB" id="H9UHE3"/>
<accession>H9UHE3</accession>
<dbReference type="SUPFAM" id="SSF53474">
    <property type="entry name" value="alpha/beta-Hydrolases"/>
    <property type="match status" value="1"/>
</dbReference>
<dbReference type="STRING" id="889378.Spiaf_0844"/>
<dbReference type="InterPro" id="IPR029058">
    <property type="entry name" value="AB_hydrolase_fold"/>
</dbReference>
<gene>
    <name evidence="3" type="ordered locus">Spiaf_0844</name>
</gene>
<evidence type="ECO:0000256" key="1">
    <source>
        <dbReference type="SAM" id="Phobius"/>
    </source>
</evidence>
<evidence type="ECO:0000313" key="3">
    <source>
        <dbReference type="EMBL" id="AFG36936.1"/>
    </source>
</evidence>
<keyword evidence="4" id="KW-1185">Reference proteome</keyword>
<keyword evidence="1" id="KW-1133">Transmembrane helix</keyword>
<name>H9UHE3_SPIAZ</name>
<dbReference type="EMBL" id="CP003282">
    <property type="protein sequence ID" value="AFG36936.1"/>
    <property type="molecule type" value="Genomic_DNA"/>
</dbReference>
<evidence type="ECO:0000313" key="4">
    <source>
        <dbReference type="Proteomes" id="UP000007383"/>
    </source>
</evidence>
<dbReference type="Pfam" id="PF12697">
    <property type="entry name" value="Abhydrolase_6"/>
    <property type="match status" value="1"/>
</dbReference>
<reference evidence="4" key="1">
    <citation type="journal article" date="2013" name="Stand. Genomic Sci.">
        <title>Complete genome sequence of the halophilic bacterium Spirochaeta africana type strain (Z-7692(T)) from the alkaline Lake Magadi in the East African Rift.</title>
        <authorList>
            <person name="Liolos K."/>
            <person name="Abt B."/>
            <person name="Scheuner C."/>
            <person name="Teshima H."/>
            <person name="Held B."/>
            <person name="Lapidus A."/>
            <person name="Nolan M."/>
            <person name="Lucas S."/>
            <person name="Deshpande S."/>
            <person name="Cheng J.F."/>
            <person name="Tapia R."/>
            <person name="Goodwin L.A."/>
            <person name="Pitluck S."/>
            <person name="Pagani I."/>
            <person name="Ivanova N."/>
            <person name="Mavromatis K."/>
            <person name="Mikhailova N."/>
            <person name="Huntemann M."/>
            <person name="Pati A."/>
            <person name="Chen A."/>
            <person name="Palaniappan K."/>
            <person name="Land M."/>
            <person name="Rohde M."/>
            <person name="Tindall B.J."/>
            <person name="Detter J.C."/>
            <person name="Goker M."/>
            <person name="Bristow J."/>
            <person name="Eisen J.A."/>
            <person name="Markowitz V."/>
            <person name="Hugenholtz P."/>
            <person name="Woyke T."/>
            <person name="Klenk H.P."/>
            <person name="Kyrpides N.C."/>
        </authorList>
    </citation>
    <scope>NUCLEOTIDE SEQUENCE</scope>
    <source>
        <strain evidence="4">ATCC 700263 / DSM 8902 / Z-7692</strain>
    </source>
</reference>
<feature type="transmembrane region" description="Helical" evidence="1">
    <location>
        <begin position="7"/>
        <end position="29"/>
    </location>
</feature>
<evidence type="ECO:0000259" key="2">
    <source>
        <dbReference type="Pfam" id="PF12697"/>
    </source>
</evidence>